<accession>A0ACD3RSQ0</accession>
<name>A0ACD3RSQ0_LARCR</name>
<keyword evidence="2" id="KW-1185">Reference proteome</keyword>
<gene>
    <name evidence="1" type="ORF">E3U43_012937</name>
</gene>
<dbReference type="EMBL" id="CM011675">
    <property type="protein sequence ID" value="TMS22672.1"/>
    <property type="molecule type" value="Genomic_DNA"/>
</dbReference>
<comment type="caution">
    <text evidence="1">The sequence shown here is derived from an EMBL/GenBank/DDBJ whole genome shotgun (WGS) entry which is preliminary data.</text>
</comment>
<dbReference type="Proteomes" id="UP000793456">
    <property type="component" value="Chromosome II"/>
</dbReference>
<evidence type="ECO:0000313" key="2">
    <source>
        <dbReference type="Proteomes" id="UP000793456"/>
    </source>
</evidence>
<reference evidence="1" key="1">
    <citation type="submission" date="2018-11" db="EMBL/GenBank/DDBJ databases">
        <title>The sequence and de novo assembly of Larimichthys crocea genome using PacBio and Hi-C technologies.</title>
        <authorList>
            <person name="Xu P."/>
            <person name="Chen B."/>
            <person name="Zhou Z."/>
            <person name="Ke Q."/>
            <person name="Wu Y."/>
            <person name="Bai H."/>
            <person name="Pu F."/>
        </authorList>
    </citation>
    <scope>NUCLEOTIDE SEQUENCE</scope>
    <source>
        <tissue evidence="1">Muscle</tissue>
    </source>
</reference>
<organism evidence="1 2">
    <name type="scientific">Larimichthys crocea</name>
    <name type="common">Large yellow croaker</name>
    <name type="synonym">Pseudosciaena crocea</name>
    <dbReference type="NCBI Taxonomy" id="215358"/>
    <lineage>
        <taxon>Eukaryota</taxon>
        <taxon>Metazoa</taxon>
        <taxon>Chordata</taxon>
        <taxon>Craniata</taxon>
        <taxon>Vertebrata</taxon>
        <taxon>Euteleostomi</taxon>
        <taxon>Actinopterygii</taxon>
        <taxon>Neopterygii</taxon>
        <taxon>Teleostei</taxon>
        <taxon>Neoteleostei</taxon>
        <taxon>Acanthomorphata</taxon>
        <taxon>Eupercaria</taxon>
        <taxon>Sciaenidae</taxon>
        <taxon>Larimichthys</taxon>
    </lineage>
</organism>
<sequence length="207" mass="24328">MYYGSSTMHSDGDSALESLEAQLVTKEMEWKEFLATRVHQLEHFLKKAQEECSSLSSMADGIKKQTEEYDRMKWNLQFRIQEMEQELSLQRQEMTAAFDSELRQQEHKFNLTIDEVRAVVLSHDLKVKLLSNETKVHCQAHLRTIEALKASKKFCQQIQTQLQHKEQEVKDLTAVKDYRIKELKGELKQMETKLKESEDNHIKNHSS</sequence>
<evidence type="ECO:0000313" key="1">
    <source>
        <dbReference type="EMBL" id="TMS22672.1"/>
    </source>
</evidence>
<protein>
    <submittedName>
        <fullName evidence="1">Uncharacterized protein</fullName>
    </submittedName>
</protein>
<proteinExistence type="predicted"/>